<dbReference type="EMBL" id="JADBEM010000001">
    <property type="protein sequence ID" value="MBE1606609.1"/>
    <property type="molecule type" value="Genomic_DNA"/>
</dbReference>
<comment type="caution">
    <text evidence="2">The sequence shown here is derived from an EMBL/GenBank/DDBJ whole genome shotgun (WGS) entry which is preliminary data.</text>
</comment>
<feature type="transmembrane region" description="Helical" evidence="1">
    <location>
        <begin position="201"/>
        <end position="218"/>
    </location>
</feature>
<feature type="transmembrane region" description="Helical" evidence="1">
    <location>
        <begin position="135"/>
        <end position="155"/>
    </location>
</feature>
<dbReference type="Proteomes" id="UP000638648">
    <property type="component" value="Unassembled WGS sequence"/>
</dbReference>
<keyword evidence="3" id="KW-1185">Reference proteome</keyword>
<dbReference type="RefSeq" id="WP_192750706.1">
    <property type="nucleotide sequence ID" value="NZ_BAABJL010000242.1"/>
</dbReference>
<feature type="transmembrane region" description="Helical" evidence="1">
    <location>
        <begin position="170"/>
        <end position="189"/>
    </location>
</feature>
<reference evidence="2" key="1">
    <citation type="submission" date="2020-10" db="EMBL/GenBank/DDBJ databases">
        <title>Sequencing the genomes of 1000 actinobacteria strains.</title>
        <authorList>
            <person name="Klenk H.-P."/>
        </authorList>
    </citation>
    <scope>NUCLEOTIDE SEQUENCE</scope>
    <source>
        <strain evidence="2">DSM 45354</strain>
    </source>
</reference>
<dbReference type="AlphaFoldDB" id="A0A927MTZ9"/>
<gene>
    <name evidence="2" type="ORF">HEB94_003457</name>
</gene>
<feature type="transmembrane region" description="Helical" evidence="1">
    <location>
        <begin position="277"/>
        <end position="298"/>
    </location>
</feature>
<evidence type="ECO:0000313" key="2">
    <source>
        <dbReference type="EMBL" id="MBE1606609.1"/>
    </source>
</evidence>
<protein>
    <submittedName>
        <fullName evidence="2">Peptidoglycan/LPS O-acetylase OafA/YrhL</fullName>
    </submittedName>
</protein>
<name>A0A927MTZ9_9ACTN</name>
<keyword evidence="1" id="KW-0812">Transmembrane</keyword>
<evidence type="ECO:0000256" key="1">
    <source>
        <dbReference type="SAM" id="Phobius"/>
    </source>
</evidence>
<proteinExistence type="predicted"/>
<feature type="transmembrane region" description="Helical" evidence="1">
    <location>
        <begin position="245"/>
        <end position="265"/>
    </location>
</feature>
<feature type="transmembrane region" description="Helical" evidence="1">
    <location>
        <begin position="112"/>
        <end position="128"/>
    </location>
</feature>
<evidence type="ECO:0000313" key="3">
    <source>
        <dbReference type="Proteomes" id="UP000638648"/>
    </source>
</evidence>
<feature type="transmembrane region" description="Helical" evidence="1">
    <location>
        <begin position="224"/>
        <end position="240"/>
    </location>
</feature>
<keyword evidence="1" id="KW-0472">Membrane</keyword>
<organism evidence="2 3">
    <name type="scientific">Actinopolymorpha pittospori</name>
    <dbReference type="NCBI Taxonomy" id="648752"/>
    <lineage>
        <taxon>Bacteria</taxon>
        <taxon>Bacillati</taxon>
        <taxon>Actinomycetota</taxon>
        <taxon>Actinomycetes</taxon>
        <taxon>Propionibacteriales</taxon>
        <taxon>Actinopolymorphaceae</taxon>
        <taxon>Actinopolymorpha</taxon>
    </lineage>
</organism>
<sequence length="324" mass="34285">MEIERFYRSVLLSYPASYRAERGEEMLAVLMETAPAGGRPSVGEALSLIRHGLALRLTGRSRPVGSWRRPAAAGVVCLSSLLAVFAMVAASALSGSVVRSGFHGDEVYLDPLWPTYLLWLGTFAFVMCRRGVPAAVLSWAAVGTHLAALLGYWPAGGRLPSDPVTRFEDLAFFVPGLVLALLLLVPGRVRRGLELVPHRMALLAVLAGTVPAVGDGLIGLGISQTWATLAAMVVLLAALLRARVLLRAGLIVAFAFSYFLLIGLADGSGSRLPDGPVALPLTLGVLPLAGLVVLVALVRHLEAYGILRRAALRFLESLIGAVRG</sequence>
<accession>A0A927MTZ9</accession>
<keyword evidence="1" id="KW-1133">Transmembrane helix</keyword>
<feature type="transmembrane region" description="Helical" evidence="1">
    <location>
        <begin position="70"/>
        <end position="92"/>
    </location>
</feature>